<dbReference type="AlphaFoldDB" id="A0A3E1R6V4"/>
<evidence type="ECO:0000256" key="1">
    <source>
        <dbReference type="ARBA" id="ARBA00023266"/>
    </source>
</evidence>
<dbReference type="Pfam" id="PF26341">
    <property type="entry name" value="AAA_SelU"/>
    <property type="match status" value="1"/>
</dbReference>
<name>A0A3E1R6V4_9BURK</name>
<dbReference type="Proteomes" id="UP000260665">
    <property type="component" value="Unassembled WGS sequence"/>
</dbReference>
<evidence type="ECO:0000259" key="2">
    <source>
        <dbReference type="PROSITE" id="PS50206"/>
    </source>
</evidence>
<dbReference type="NCBIfam" id="NF008752">
    <property type="entry name" value="PRK11784.1-4"/>
    <property type="match status" value="1"/>
</dbReference>
<gene>
    <name evidence="3" type="ORF">DIC66_20270</name>
</gene>
<dbReference type="Gene3D" id="3.40.250.10">
    <property type="entry name" value="Rhodanese-like domain"/>
    <property type="match status" value="1"/>
</dbReference>
<dbReference type="NCBIfam" id="NF008750">
    <property type="entry name" value="PRK11784.1-2"/>
    <property type="match status" value="1"/>
</dbReference>
<dbReference type="PROSITE" id="PS50206">
    <property type="entry name" value="RHODANESE_3"/>
    <property type="match status" value="1"/>
</dbReference>
<keyword evidence="1" id="KW-0711">Selenium</keyword>
<reference evidence="3 4" key="1">
    <citation type="submission" date="2018-05" db="EMBL/GenBank/DDBJ databases">
        <title>Rhodoferax soyangensis sp.nov., isolated from an oligotrophic freshwater lake.</title>
        <authorList>
            <person name="Park M."/>
        </authorList>
    </citation>
    <scope>NUCLEOTIDE SEQUENCE [LARGE SCALE GENOMIC DNA]</scope>
    <source>
        <strain evidence="3 4">IMCC26218</strain>
    </source>
</reference>
<keyword evidence="4" id="KW-1185">Reference proteome</keyword>
<accession>A0A3E1R6V4</accession>
<dbReference type="OrthoDB" id="9808735at2"/>
<proteinExistence type="predicted"/>
<dbReference type="SUPFAM" id="SSF52821">
    <property type="entry name" value="Rhodanese/Cell cycle control phosphatase"/>
    <property type="match status" value="1"/>
</dbReference>
<dbReference type="InterPro" id="IPR058840">
    <property type="entry name" value="AAA_SelU"/>
</dbReference>
<dbReference type="InterPro" id="IPR036873">
    <property type="entry name" value="Rhodanese-like_dom_sf"/>
</dbReference>
<dbReference type="Pfam" id="PF00581">
    <property type="entry name" value="Rhodanese"/>
    <property type="match status" value="1"/>
</dbReference>
<dbReference type="InterPro" id="IPR001763">
    <property type="entry name" value="Rhodanese-like_dom"/>
</dbReference>
<dbReference type="PANTHER" id="PTHR30401">
    <property type="entry name" value="TRNA 2-SELENOURIDINE SYNTHASE"/>
    <property type="match status" value="1"/>
</dbReference>
<evidence type="ECO:0000313" key="4">
    <source>
        <dbReference type="Proteomes" id="UP000260665"/>
    </source>
</evidence>
<feature type="domain" description="Rhodanese" evidence="2">
    <location>
        <begin position="17"/>
        <end position="133"/>
    </location>
</feature>
<organism evidence="3 4">
    <name type="scientific">Rhodoferax lacus</name>
    <dbReference type="NCBI Taxonomy" id="2184758"/>
    <lineage>
        <taxon>Bacteria</taxon>
        <taxon>Pseudomonadati</taxon>
        <taxon>Pseudomonadota</taxon>
        <taxon>Betaproteobacteria</taxon>
        <taxon>Burkholderiales</taxon>
        <taxon>Comamonadaceae</taxon>
        <taxon>Rhodoferax</taxon>
    </lineage>
</organism>
<dbReference type="SMART" id="SM00450">
    <property type="entry name" value="RHOD"/>
    <property type="match status" value="1"/>
</dbReference>
<dbReference type="EMBL" id="QFZK01000023">
    <property type="protein sequence ID" value="RFO95099.1"/>
    <property type="molecule type" value="Genomic_DNA"/>
</dbReference>
<dbReference type="PANTHER" id="PTHR30401:SF0">
    <property type="entry name" value="TRNA 2-SELENOURIDINE SYNTHASE"/>
    <property type="match status" value="1"/>
</dbReference>
<evidence type="ECO:0000313" key="3">
    <source>
        <dbReference type="EMBL" id="RFO95099.1"/>
    </source>
</evidence>
<sequence>MDHTRATVEELAGFDALIDARSPSEFAEDHIPGAINCPVLDDQQRIIVGTLYKQVSAFDARKVGAVLVARNVATYIETMFADKPKGWTPLVYCWRGGQRSGAFTHILREVGWSAKRLTGGYKSWRGHVIEQLAVVPQALRFTVIAGPTGSAKTRILEAMQQQGQQVLNLEALAAHKGSVLGDLPGQPQPSQKMFETQVLSAVQQFDPARPVYVESESKRIGQLRVPDAVFQGIQDGQWLRVQASMEQRVQFLLRDYDYFLSGPELVTQLERLKESCGGETVTRWKGLAQARDFATLVGELLAQHYDRFYLRSMNKHAEGADHSRFATNDLSDAGIAALAREIGARSDAT</sequence>
<protein>
    <submittedName>
        <fullName evidence="3">tRNA 2-selenouridine(34) synthase MnmH</fullName>
    </submittedName>
</protein>
<dbReference type="NCBIfam" id="TIGR03167">
    <property type="entry name" value="tRNA_sel_U_synt"/>
    <property type="match status" value="1"/>
</dbReference>
<dbReference type="GO" id="GO:0002098">
    <property type="term" value="P:tRNA wobble uridine modification"/>
    <property type="evidence" value="ECO:0007669"/>
    <property type="project" value="InterPro"/>
</dbReference>
<comment type="caution">
    <text evidence="3">The sequence shown here is derived from an EMBL/GenBank/DDBJ whole genome shotgun (WGS) entry which is preliminary data.</text>
</comment>
<dbReference type="InterPro" id="IPR017582">
    <property type="entry name" value="SelU"/>
</dbReference>
<dbReference type="GO" id="GO:0043828">
    <property type="term" value="F:tRNA 2-selenouridine synthase activity"/>
    <property type="evidence" value="ECO:0007669"/>
    <property type="project" value="InterPro"/>
</dbReference>